<dbReference type="NCBIfam" id="TIGR00401">
    <property type="entry name" value="msrA"/>
    <property type="match status" value="1"/>
</dbReference>
<dbReference type="Gene3D" id="3.30.1060.10">
    <property type="entry name" value="Peptide methionine sulphoxide reductase MsrA"/>
    <property type="match status" value="1"/>
</dbReference>
<keyword evidence="5" id="KW-0732">Signal</keyword>
<accession>A0ABY3YJ12</accession>
<comment type="similarity">
    <text evidence="4">Belongs to the MsrA Met sulfoxide reductase family.</text>
</comment>
<dbReference type="HAMAP" id="MF_01401">
    <property type="entry name" value="MsrA"/>
    <property type="match status" value="1"/>
</dbReference>
<dbReference type="InterPro" id="IPR036509">
    <property type="entry name" value="Met_Sox_Rdtase_MsrA_sf"/>
</dbReference>
<evidence type="ECO:0000313" key="8">
    <source>
        <dbReference type="Proteomes" id="UP000829476"/>
    </source>
</evidence>
<dbReference type="SUPFAM" id="SSF55068">
    <property type="entry name" value="Peptide methionine sulfoxide reductase"/>
    <property type="match status" value="1"/>
</dbReference>
<proteinExistence type="inferred from homology"/>
<feature type="chain" id="PRO_5045542776" description="Peptide methionine sulfoxide reductase MsrA" evidence="5">
    <location>
        <begin position="22"/>
        <end position="223"/>
    </location>
</feature>
<evidence type="ECO:0000256" key="5">
    <source>
        <dbReference type="SAM" id="SignalP"/>
    </source>
</evidence>
<comment type="catalytic activity">
    <reaction evidence="3 4">
        <text>[thioredoxin]-disulfide + L-methionine + H2O = L-methionine (S)-S-oxide + [thioredoxin]-dithiol</text>
        <dbReference type="Rhea" id="RHEA:19993"/>
        <dbReference type="Rhea" id="RHEA-COMP:10698"/>
        <dbReference type="Rhea" id="RHEA-COMP:10700"/>
        <dbReference type="ChEBI" id="CHEBI:15377"/>
        <dbReference type="ChEBI" id="CHEBI:29950"/>
        <dbReference type="ChEBI" id="CHEBI:50058"/>
        <dbReference type="ChEBI" id="CHEBI:57844"/>
        <dbReference type="ChEBI" id="CHEBI:58772"/>
        <dbReference type="EC" id="1.8.4.11"/>
    </reaction>
</comment>
<name>A0ABY3YJ12_9FLAO</name>
<feature type="signal peptide" evidence="5">
    <location>
        <begin position="1"/>
        <end position="21"/>
    </location>
</feature>
<comment type="function">
    <text evidence="4">Has an important function as a repair enzyme for proteins that have been inactivated by oxidation. Catalyzes the reversible oxidation-reduction of methionine sulfoxide in proteins to methionine.</text>
</comment>
<dbReference type="Proteomes" id="UP000829476">
    <property type="component" value="Chromosome"/>
</dbReference>
<dbReference type="PANTHER" id="PTHR43774">
    <property type="entry name" value="PEPTIDE METHIONINE SULFOXIDE REDUCTASE"/>
    <property type="match status" value="1"/>
</dbReference>
<dbReference type="RefSeq" id="WP_242936004.1">
    <property type="nucleotide sequence ID" value="NZ_CP094326.1"/>
</dbReference>
<sequence>MKGLKLSSLFFIIFFSLSCNSFTKKERKVTTMVSSEIQEHKGMQKAYFASGCFWCVEAIFESIDGVSEVISGYSGGNTKKPTYYEISKGNTGHAEAVEIYYDPEKVKFEQLVQAFFESHDPTILNGQGPDIGKQYRSIAFYQNDKEKKAIESYIQKLEISGRYLKPIVTEVLRFEKFWPAEAYHQDYETKNPNNPYIKNVSVPRLNKFKKQCPFLLKETNNKH</sequence>
<protein>
    <recommendedName>
        <fullName evidence="4">Peptide methionine sulfoxide reductase MsrA</fullName>
        <shortName evidence="4">Protein-methionine-S-oxide reductase</shortName>
        <ecNumber evidence="4">1.8.4.11</ecNumber>
    </recommendedName>
    <alternativeName>
        <fullName evidence="4">Peptide-methionine (S)-S-oxide reductase</fullName>
        <shortName evidence="4">Peptide Met(O) reductase</shortName>
    </alternativeName>
</protein>
<evidence type="ECO:0000256" key="1">
    <source>
        <dbReference type="ARBA" id="ARBA00023002"/>
    </source>
</evidence>
<evidence type="ECO:0000256" key="2">
    <source>
        <dbReference type="ARBA" id="ARBA00047806"/>
    </source>
</evidence>
<organism evidence="7 8">
    <name type="scientific">Zhouia spongiae</name>
    <dbReference type="NCBI Taxonomy" id="2202721"/>
    <lineage>
        <taxon>Bacteria</taxon>
        <taxon>Pseudomonadati</taxon>
        <taxon>Bacteroidota</taxon>
        <taxon>Flavobacteriia</taxon>
        <taxon>Flavobacteriales</taxon>
        <taxon>Flavobacteriaceae</taxon>
        <taxon>Zhouia</taxon>
    </lineage>
</organism>
<dbReference type="PROSITE" id="PS51257">
    <property type="entry name" value="PROKAR_LIPOPROTEIN"/>
    <property type="match status" value="1"/>
</dbReference>
<dbReference type="PANTHER" id="PTHR43774:SF1">
    <property type="entry name" value="PEPTIDE METHIONINE SULFOXIDE REDUCTASE MSRA 2"/>
    <property type="match status" value="1"/>
</dbReference>
<evidence type="ECO:0000256" key="3">
    <source>
        <dbReference type="ARBA" id="ARBA00048782"/>
    </source>
</evidence>
<dbReference type="EC" id="1.8.4.11" evidence="4"/>
<dbReference type="EMBL" id="CP094326">
    <property type="protein sequence ID" value="UNY97592.1"/>
    <property type="molecule type" value="Genomic_DNA"/>
</dbReference>
<feature type="domain" description="Peptide methionine sulphoxide reductase MsrA" evidence="6">
    <location>
        <begin position="45"/>
        <end position="196"/>
    </location>
</feature>
<keyword evidence="8" id="KW-1185">Reference proteome</keyword>
<feature type="active site" evidence="4">
    <location>
        <position position="52"/>
    </location>
</feature>
<evidence type="ECO:0000313" key="7">
    <source>
        <dbReference type="EMBL" id="UNY97592.1"/>
    </source>
</evidence>
<dbReference type="InterPro" id="IPR002569">
    <property type="entry name" value="Met_Sox_Rdtase_MsrA_dom"/>
</dbReference>
<gene>
    <name evidence="4 7" type="primary">msrA</name>
    <name evidence="7" type="ORF">MQE36_10900</name>
</gene>
<dbReference type="Pfam" id="PF01625">
    <property type="entry name" value="PMSR"/>
    <property type="match status" value="1"/>
</dbReference>
<reference evidence="7 8" key="1">
    <citation type="journal article" date="2018" name="Int. J. Syst. Evol. Microbiol.">
        <title>Zhouia spongiae sp. nov., isolated from a marine sponge.</title>
        <authorList>
            <person name="Zhuang L."/>
            <person name="Lin B."/>
            <person name="Qin F."/>
            <person name="Luo L."/>
        </authorList>
    </citation>
    <scope>NUCLEOTIDE SEQUENCE [LARGE SCALE GENOMIC DNA]</scope>
    <source>
        <strain evidence="7 8">HN-Y44</strain>
    </source>
</reference>
<evidence type="ECO:0000256" key="4">
    <source>
        <dbReference type="HAMAP-Rule" id="MF_01401"/>
    </source>
</evidence>
<keyword evidence="1 4" id="KW-0560">Oxidoreductase</keyword>
<comment type="catalytic activity">
    <reaction evidence="2 4">
        <text>L-methionyl-[protein] + [thioredoxin]-disulfide + H2O = L-methionyl-(S)-S-oxide-[protein] + [thioredoxin]-dithiol</text>
        <dbReference type="Rhea" id="RHEA:14217"/>
        <dbReference type="Rhea" id="RHEA-COMP:10698"/>
        <dbReference type="Rhea" id="RHEA-COMP:10700"/>
        <dbReference type="Rhea" id="RHEA-COMP:12313"/>
        <dbReference type="Rhea" id="RHEA-COMP:12315"/>
        <dbReference type="ChEBI" id="CHEBI:15377"/>
        <dbReference type="ChEBI" id="CHEBI:16044"/>
        <dbReference type="ChEBI" id="CHEBI:29950"/>
        <dbReference type="ChEBI" id="CHEBI:44120"/>
        <dbReference type="ChEBI" id="CHEBI:50058"/>
        <dbReference type="EC" id="1.8.4.11"/>
    </reaction>
</comment>
<evidence type="ECO:0000259" key="6">
    <source>
        <dbReference type="Pfam" id="PF01625"/>
    </source>
</evidence>
<dbReference type="GO" id="GO:0008113">
    <property type="term" value="F:peptide-methionine (S)-S-oxide reductase activity"/>
    <property type="evidence" value="ECO:0007669"/>
    <property type="project" value="UniProtKB-EC"/>
</dbReference>